<sequence length="123" mass="13920">MSEKKEGLKIVGAQSGSPGYDAGLRTGDIVLEIEGKKIKSLKDYVEISRKSKNKKVEIPLTILREGVLYDVTIKVYSIPVYQYWELKVTKPIALPRGLTSSPYEYWVDKGNRTLKKTQKQSTL</sequence>
<dbReference type="AlphaFoldDB" id="A0A1E3XB64"/>
<dbReference type="GO" id="GO:0006508">
    <property type="term" value="P:proteolysis"/>
    <property type="evidence" value="ECO:0007669"/>
    <property type="project" value="UniProtKB-KW"/>
</dbReference>
<feature type="domain" description="PDZ" evidence="1">
    <location>
        <begin position="4"/>
        <end position="66"/>
    </location>
</feature>
<keyword evidence="2" id="KW-0482">Metalloprotease</keyword>
<evidence type="ECO:0000313" key="3">
    <source>
        <dbReference type="Proteomes" id="UP000094056"/>
    </source>
</evidence>
<gene>
    <name evidence="2" type="ORF">SCARUB_02045</name>
</gene>
<organism evidence="2 3">
    <name type="scientific">Candidatus Scalindua rubra</name>
    <dbReference type="NCBI Taxonomy" id="1872076"/>
    <lineage>
        <taxon>Bacteria</taxon>
        <taxon>Pseudomonadati</taxon>
        <taxon>Planctomycetota</taxon>
        <taxon>Candidatus Brocadiia</taxon>
        <taxon>Candidatus Brocadiales</taxon>
        <taxon>Candidatus Scalinduaceae</taxon>
        <taxon>Candidatus Scalindua</taxon>
    </lineage>
</organism>
<protein>
    <submittedName>
        <fullName evidence="2">Putative zinc metalloprotease</fullName>
        <ecNumber evidence="2">3.4.24.-</ecNumber>
    </submittedName>
</protein>
<dbReference type="SUPFAM" id="SSF50156">
    <property type="entry name" value="PDZ domain-like"/>
    <property type="match status" value="1"/>
</dbReference>
<dbReference type="InterPro" id="IPR001478">
    <property type="entry name" value="PDZ"/>
</dbReference>
<reference evidence="2 3" key="1">
    <citation type="submission" date="2016-07" db="EMBL/GenBank/DDBJ databases">
        <title>Draft genome of Scalindua rubra, obtained from a brine-seawater interface in the Red Sea, sheds light on salt adaptation in anammox bacteria.</title>
        <authorList>
            <person name="Speth D.R."/>
            <person name="Lagkouvardos I."/>
            <person name="Wang Y."/>
            <person name="Qian P.-Y."/>
            <person name="Dutilh B.E."/>
            <person name="Jetten M.S."/>
        </authorList>
    </citation>
    <scope>NUCLEOTIDE SEQUENCE [LARGE SCALE GENOMIC DNA]</scope>
    <source>
        <strain evidence="2">BSI-1</strain>
    </source>
</reference>
<dbReference type="InterPro" id="IPR041489">
    <property type="entry name" value="PDZ_6"/>
</dbReference>
<dbReference type="Pfam" id="PF17820">
    <property type="entry name" value="PDZ_6"/>
    <property type="match status" value="1"/>
</dbReference>
<evidence type="ECO:0000259" key="1">
    <source>
        <dbReference type="SMART" id="SM00228"/>
    </source>
</evidence>
<dbReference type="SMART" id="SM00228">
    <property type="entry name" value="PDZ"/>
    <property type="match status" value="1"/>
</dbReference>
<proteinExistence type="predicted"/>
<name>A0A1E3XB64_9BACT</name>
<comment type="caution">
    <text evidence="2">The sequence shown here is derived from an EMBL/GenBank/DDBJ whole genome shotgun (WGS) entry which is preliminary data.</text>
</comment>
<dbReference type="GO" id="GO:0008237">
    <property type="term" value="F:metallopeptidase activity"/>
    <property type="evidence" value="ECO:0007669"/>
    <property type="project" value="UniProtKB-KW"/>
</dbReference>
<dbReference type="InterPro" id="IPR036034">
    <property type="entry name" value="PDZ_sf"/>
</dbReference>
<evidence type="ECO:0000313" key="2">
    <source>
        <dbReference type="EMBL" id="ODS32839.1"/>
    </source>
</evidence>
<dbReference type="Proteomes" id="UP000094056">
    <property type="component" value="Unassembled WGS sequence"/>
</dbReference>
<dbReference type="EC" id="3.4.24.-" evidence="2"/>
<dbReference type="Gene3D" id="2.30.42.10">
    <property type="match status" value="1"/>
</dbReference>
<accession>A0A1E3XB64</accession>
<keyword evidence="2" id="KW-0378">Hydrolase</keyword>
<dbReference type="EMBL" id="MAYW01000047">
    <property type="protein sequence ID" value="ODS32839.1"/>
    <property type="molecule type" value="Genomic_DNA"/>
</dbReference>
<keyword evidence="2" id="KW-0645">Protease</keyword>